<dbReference type="SUPFAM" id="SSF50129">
    <property type="entry name" value="GroES-like"/>
    <property type="match status" value="1"/>
</dbReference>
<name>A0A9W8B3W1_9FUNG</name>
<dbReference type="InterPro" id="IPR036291">
    <property type="entry name" value="NAD(P)-bd_dom_sf"/>
</dbReference>
<dbReference type="Pfam" id="PF00107">
    <property type="entry name" value="ADH_zinc_N"/>
    <property type="match status" value="1"/>
</dbReference>
<comment type="caution">
    <text evidence="7">The sequence shown here is derived from an EMBL/GenBank/DDBJ whole genome shotgun (WGS) entry which is preliminary data.</text>
</comment>
<dbReference type="OrthoDB" id="1879366at2759"/>
<proteinExistence type="predicted"/>
<keyword evidence="8" id="KW-1185">Reference proteome</keyword>
<comment type="cofactor">
    <cofactor evidence="1">
        <name>Zn(2+)</name>
        <dbReference type="ChEBI" id="CHEBI:29105"/>
    </cofactor>
</comment>
<dbReference type="PANTHER" id="PTHR42683">
    <property type="entry name" value="ALDEHYDE REDUCTASE"/>
    <property type="match status" value="1"/>
</dbReference>
<dbReference type="AlphaFoldDB" id="A0A9W8B3W1"/>
<dbReference type="Pfam" id="PF08240">
    <property type="entry name" value="ADH_N"/>
    <property type="match status" value="1"/>
</dbReference>
<reference evidence="7" key="1">
    <citation type="submission" date="2022-07" db="EMBL/GenBank/DDBJ databases">
        <title>Phylogenomic reconstructions and comparative analyses of Kickxellomycotina fungi.</title>
        <authorList>
            <person name="Reynolds N.K."/>
            <person name="Stajich J.E."/>
            <person name="Barry K."/>
            <person name="Grigoriev I.V."/>
            <person name="Crous P."/>
            <person name="Smith M.E."/>
        </authorList>
    </citation>
    <scope>NUCLEOTIDE SEQUENCE</scope>
    <source>
        <strain evidence="7">RSA 567</strain>
    </source>
</reference>
<evidence type="ECO:0000256" key="2">
    <source>
        <dbReference type="ARBA" id="ARBA00022723"/>
    </source>
</evidence>
<dbReference type="InterPro" id="IPR029752">
    <property type="entry name" value="D-isomer_DH_CS1"/>
</dbReference>
<evidence type="ECO:0000256" key="3">
    <source>
        <dbReference type="ARBA" id="ARBA00022833"/>
    </source>
</evidence>
<organism evidence="7 8">
    <name type="scientific">Dimargaris verticillata</name>
    <dbReference type="NCBI Taxonomy" id="2761393"/>
    <lineage>
        <taxon>Eukaryota</taxon>
        <taxon>Fungi</taxon>
        <taxon>Fungi incertae sedis</taxon>
        <taxon>Zoopagomycota</taxon>
        <taxon>Kickxellomycotina</taxon>
        <taxon>Dimargaritomycetes</taxon>
        <taxon>Dimargaritales</taxon>
        <taxon>Dimargaritaceae</taxon>
        <taxon>Dimargaris</taxon>
    </lineage>
</organism>
<feature type="domain" description="Alcohol dehydrogenase-like N-terminal" evidence="6">
    <location>
        <begin position="1"/>
        <end position="75"/>
    </location>
</feature>
<evidence type="ECO:0000256" key="4">
    <source>
        <dbReference type="ARBA" id="ARBA00023002"/>
    </source>
</evidence>
<dbReference type="EMBL" id="JANBQB010000964">
    <property type="protein sequence ID" value="KAJ1972791.1"/>
    <property type="molecule type" value="Genomic_DNA"/>
</dbReference>
<dbReference type="PROSITE" id="PS00065">
    <property type="entry name" value="D_2_HYDROXYACID_DH_1"/>
    <property type="match status" value="1"/>
</dbReference>
<evidence type="ECO:0000313" key="8">
    <source>
        <dbReference type="Proteomes" id="UP001151582"/>
    </source>
</evidence>
<feature type="domain" description="Alcohol dehydrogenase-like C-terminal" evidence="5">
    <location>
        <begin position="114"/>
        <end position="237"/>
    </location>
</feature>
<dbReference type="InterPro" id="IPR013154">
    <property type="entry name" value="ADH-like_N"/>
</dbReference>
<sequence>GDGVTKHNVGDLVGVGAQAFACLQSDCAACREGIDTNCPHRVATYNAQYADGQVSQGGYAEAVRVDSNYAFAIPKEIASEEAAPLLCAGATVYTPMLHHQVKAGDRVGVIGIGGLGHLAIQFARALDTHVTAFTTSESKRGDCLKLGAHKVININQEDQLKEATKSLDYLIVATNSCHTDWNLLTSWMRNRGKVILVAAPENGVHIKPFALIKGNISFVGSWIGGITEIQQMFEFCAQHGIRPWIERLPMAEVNAGIQRVRDGKVRYRVVLSN</sequence>
<keyword evidence="2" id="KW-0479">Metal-binding</keyword>
<dbReference type="Gene3D" id="3.40.50.720">
    <property type="entry name" value="NAD(P)-binding Rossmann-like Domain"/>
    <property type="match status" value="1"/>
</dbReference>
<dbReference type="InterPro" id="IPR047109">
    <property type="entry name" value="CAD-like"/>
</dbReference>
<dbReference type="Proteomes" id="UP001151582">
    <property type="component" value="Unassembled WGS sequence"/>
</dbReference>
<keyword evidence="4" id="KW-0560">Oxidoreductase</keyword>
<keyword evidence="3" id="KW-0862">Zinc</keyword>
<dbReference type="GO" id="GO:0016616">
    <property type="term" value="F:oxidoreductase activity, acting on the CH-OH group of donors, NAD or NADP as acceptor"/>
    <property type="evidence" value="ECO:0007669"/>
    <property type="project" value="InterPro"/>
</dbReference>
<accession>A0A9W8B3W1</accession>
<dbReference type="CDD" id="cd05283">
    <property type="entry name" value="CAD1"/>
    <property type="match status" value="1"/>
</dbReference>
<evidence type="ECO:0000256" key="1">
    <source>
        <dbReference type="ARBA" id="ARBA00001947"/>
    </source>
</evidence>
<feature type="non-terminal residue" evidence="7">
    <location>
        <position position="1"/>
    </location>
</feature>
<dbReference type="InterPro" id="IPR013149">
    <property type="entry name" value="ADH-like_C"/>
</dbReference>
<evidence type="ECO:0008006" key="9">
    <source>
        <dbReference type="Google" id="ProtNLM"/>
    </source>
</evidence>
<evidence type="ECO:0000259" key="6">
    <source>
        <dbReference type="Pfam" id="PF08240"/>
    </source>
</evidence>
<dbReference type="SUPFAM" id="SSF51735">
    <property type="entry name" value="NAD(P)-binding Rossmann-fold domains"/>
    <property type="match status" value="1"/>
</dbReference>
<dbReference type="InterPro" id="IPR011032">
    <property type="entry name" value="GroES-like_sf"/>
</dbReference>
<gene>
    <name evidence="7" type="ORF">H4R34_005290</name>
</gene>
<evidence type="ECO:0000259" key="5">
    <source>
        <dbReference type="Pfam" id="PF00107"/>
    </source>
</evidence>
<dbReference type="Gene3D" id="3.90.180.10">
    <property type="entry name" value="Medium-chain alcohol dehydrogenases, catalytic domain"/>
    <property type="match status" value="1"/>
</dbReference>
<dbReference type="FunFam" id="3.40.50.720:FF:000022">
    <property type="entry name" value="Cinnamyl alcohol dehydrogenase"/>
    <property type="match status" value="1"/>
</dbReference>
<evidence type="ECO:0000313" key="7">
    <source>
        <dbReference type="EMBL" id="KAJ1972791.1"/>
    </source>
</evidence>
<protein>
    <recommendedName>
        <fullName evidence="9">Mannitol dehydrogenase</fullName>
    </recommendedName>
</protein>
<dbReference type="GO" id="GO:0046872">
    <property type="term" value="F:metal ion binding"/>
    <property type="evidence" value="ECO:0007669"/>
    <property type="project" value="UniProtKB-KW"/>
</dbReference>